<feature type="compositionally biased region" description="Low complexity" evidence="1">
    <location>
        <begin position="104"/>
        <end position="123"/>
    </location>
</feature>
<evidence type="ECO:0000256" key="2">
    <source>
        <dbReference type="SAM" id="Phobius"/>
    </source>
</evidence>
<name>A0A6A5YMI2_9PLEO</name>
<gene>
    <name evidence="3" type="ORF">BDV96DRAFT_652876</name>
</gene>
<dbReference type="AlphaFoldDB" id="A0A6A5YMI2"/>
<keyword evidence="2" id="KW-0472">Membrane</keyword>
<feature type="region of interest" description="Disordered" evidence="1">
    <location>
        <begin position="204"/>
        <end position="319"/>
    </location>
</feature>
<accession>A0A6A5YMI2</accession>
<dbReference type="EMBL" id="ML977348">
    <property type="protein sequence ID" value="KAF2108305.1"/>
    <property type="molecule type" value="Genomic_DNA"/>
</dbReference>
<keyword evidence="2" id="KW-0812">Transmembrane</keyword>
<proteinExistence type="predicted"/>
<feature type="compositionally biased region" description="Basic and acidic residues" evidence="1">
    <location>
        <begin position="255"/>
        <end position="273"/>
    </location>
</feature>
<sequence>MSSFPAIEGSFRFLPHTPSFTYGIPATTSATPQVDSPPISPLSATTSINYHGPVVASGPMPQTTLLTLPYLYHHTTHTVTVTLPHTKNSPSSTFPSLNSAMSIAATSSPSSSPSPSSASSSTTQDLPQGAKIGIALGITVTVLLSLLACTMGALSLRRRVSQIRADKRVRHQEEVAMWEVELQKGRTGMGRREERERDLKTGGGLWDELKMPVPDDASTSHVNPKAPLSRSGKKSRTLWERVGASRTGSAPGGNESKEAEAQAHAHEHEHVEPEPQESLPAYMPPKRSSVVSSVGSLGVPGATRVPVHPRSFLEAENGR</sequence>
<keyword evidence="2" id="KW-1133">Transmembrane helix</keyword>
<keyword evidence="4" id="KW-1185">Reference proteome</keyword>
<protein>
    <submittedName>
        <fullName evidence="3">Uncharacterized protein</fullName>
    </submittedName>
</protein>
<evidence type="ECO:0000256" key="1">
    <source>
        <dbReference type="SAM" id="MobiDB-lite"/>
    </source>
</evidence>
<reference evidence="3" key="1">
    <citation type="journal article" date="2020" name="Stud. Mycol.">
        <title>101 Dothideomycetes genomes: a test case for predicting lifestyles and emergence of pathogens.</title>
        <authorList>
            <person name="Haridas S."/>
            <person name="Albert R."/>
            <person name="Binder M."/>
            <person name="Bloem J."/>
            <person name="Labutti K."/>
            <person name="Salamov A."/>
            <person name="Andreopoulos B."/>
            <person name="Baker S."/>
            <person name="Barry K."/>
            <person name="Bills G."/>
            <person name="Bluhm B."/>
            <person name="Cannon C."/>
            <person name="Castanera R."/>
            <person name="Culley D."/>
            <person name="Daum C."/>
            <person name="Ezra D."/>
            <person name="Gonzalez J."/>
            <person name="Henrissat B."/>
            <person name="Kuo A."/>
            <person name="Liang C."/>
            <person name="Lipzen A."/>
            <person name="Lutzoni F."/>
            <person name="Magnuson J."/>
            <person name="Mondo S."/>
            <person name="Nolan M."/>
            <person name="Ohm R."/>
            <person name="Pangilinan J."/>
            <person name="Park H.-J."/>
            <person name="Ramirez L."/>
            <person name="Alfaro M."/>
            <person name="Sun H."/>
            <person name="Tritt A."/>
            <person name="Yoshinaga Y."/>
            <person name="Zwiers L.-H."/>
            <person name="Turgeon B."/>
            <person name="Goodwin S."/>
            <person name="Spatafora J."/>
            <person name="Crous P."/>
            <person name="Grigoriev I."/>
        </authorList>
    </citation>
    <scope>NUCLEOTIDE SEQUENCE</scope>
    <source>
        <strain evidence="3">CBS 627.86</strain>
    </source>
</reference>
<feature type="transmembrane region" description="Helical" evidence="2">
    <location>
        <begin position="132"/>
        <end position="154"/>
    </location>
</feature>
<feature type="compositionally biased region" description="Low complexity" evidence="1">
    <location>
        <begin position="288"/>
        <end position="299"/>
    </location>
</feature>
<feature type="region of interest" description="Disordered" evidence="1">
    <location>
        <begin position="103"/>
        <end position="125"/>
    </location>
</feature>
<organism evidence="3 4">
    <name type="scientific">Lophiotrema nucula</name>
    <dbReference type="NCBI Taxonomy" id="690887"/>
    <lineage>
        <taxon>Eukaryota</taxon>
        <taxon>Fungi</taxon>
        <taxon>Dikarya</taxon>
        <taxon>Ascomycota</taxon>
        <taxon>Pezizomycotina</taxon>
        <taxon>Dothideomycetes</taxon>
        <taxon>Pleosporomycetidae</taxon>
        <taxon>Pleosporales</taxon>
        <taxon>Lophiotremataceae</taxon>
        <taxon>Lophiotrema</taxon>
    </lineage>
</organism>
<evidence type="ECO:0000313" key="4">
    <source>
        <dbReference type="Proteomes" id="UP000799770"/>
    </source>
</evidence>
<dbReference type="Proteomes" id="UP000799770">
    <property type="component" value="Unassembled WGS sequence"/>
</dbReference>
<evidence type="ECO:0000313" key="3">
    <source>
        <dbReference type="EMBL" id="KAF2108305.1"/>
    </source>
</evidence>